<dbReference type="SMART" id="SM00507">
    <property type="entry name" value="HNHc"/>
    <property type="match status" value="1"/>
</dbReference>
<accession>A0ABP9TY49</accession>
<dbReference type="Proteomes" id="UP001498935">
    <property type="component" value="Unassembled WGS sequence"/>
</dbReference>
<gene>
    <name evidence="4" type="ORF">KACC15558_12870</name>
</gene>
<evidence type="ECO:0000313" key="4">
    <source>
        <dbReference type="EMBL" id="GAA5340247.1"/>
    </source>
</evidence>
<keyword evidence="5" id="KW-1185">Reference proteome</keyword>
<evidence type="ECO:0000256" key="2">
    <source>
        <dbReference type="SAM" id="MobiDB-lite"/>
    </source>
</evidence>
<dbReference type="InterPro" id="IPR003870">
    <property type="entry name" value="DUF222"/>
</dbReference>
<feature type="compositionally biased region" description="Basic and acidic residues" evidence="2">
    <location>
        <begin position="556"/>
        <end position="570"/>
    </location>
</feature>
<name>A0ABP9TY49_9MICO</name>
<evidence type="ECO:0000259" key="3">
    <source>
        <dbReference type="SMART" id="SM00507"/>
    </source>
</evidence>
<feature type="compositionally biased region" description="Polar residues" evidence="2">
    <location>
        <begin position="392"/>
        <end position="409"/>
    </location>
</feature>
<dbReference type="CDD" id="cd00085">
    <property type="entry name" value="HNHc"/>
    <property type="match status" value="1"/>
</dbReference>
<dbReference type="InterPro" id="IPR002711">
    <property type="entry name" value="HNH"/>
</dbReference>
<organism evidence="4 5">
    <name type="scientific">Brevibacterium ammoniilyticum</name>
    <dbReference type="NCBI Taxonomy" id="1046555"/>
    <lineage>
        <taxon>Bacteria</taxon>
        <taxon>Bacillati</taxon>
        <taxon>Actinomycetota</taxon>
        <taxon>Actinomycetes</taxon>
        <taxon>Micrococcales</taxon>
        <taxon>Brevibacteriaceae</taxon>
        <taxon>Brevibacterium</taxon>
    </lineage>
</organism>
<evidence type="ECO:0000313" key="5">
    <source>
        <dbReference type="Proteomes" id="UP001498935"/>
    </source>
</evidence>
<protein>
    <recommendedName>
        <fullName evidence="3">HNH nuclease domain-containing protein</fullName>
    </recommendedName>
</protein>
<sequence>MEAESVSDVIADIVRWRDALADLPPARTESEAIDRITALEELTSAAAAAQARETLTFDMHRRNREAEDGVPSDKQGRGVGAEIGLARKVSRARGAKLVGFSRALLMDLPRTYAALSAGSISEEKARTVATESSWLPREKRQQLDERMSDRLAEVGVRRLGSEVRALAQKLDQVAAVKHLDHATTERCVSVRPAPGNMAYLTAFLPMPQAVAAYANLSKAAAARVGTGESNGCTQQQSMADLLVERITGQDSASAIPLEVLLVMNDETMFDDGDEPAWLPGFGSIPAGSAKSLISDNDSAEFLRRLYTRPTDGQLVKMDSRSREFTGLLRRMITVRDDVCRTPWCEATIRHVDHATPSAAGGATSWDNGSGLCAACNLLKELPGWRHRATATRLSVTTPTGHRYTVNTRPIDSRPGDARWTGTSRDASLSDAPARAPGDRRPDEREPEESSALSRPPDRHDPPASSSDDVDDQHTDGAEDQSGVGVDDQHSRPVVVLAETTSLPHDARILIDGSMLGMHLRHRAEPSASARPARSARGQRSGGGFRRRRAGNRSTRPHTDDDSPVELRLRSELAAAD</sequence>
<dbReference type="Gene3D" id="1.10.30.50">
    <property type="match status" value="1"/>
</dbReference>
<dbReference type="RefSeq" id="WP_342037670.1">
    <property type="nucleotide sequence ID" value="NZ_BAABBK010000004.1"/>
</dbReference>
<proteinExistence type="inferred from homology"/>
<reference evidence="4 5" key="1">
    <citation type="submission" date="2024-02" db="EMBL/GenBank/DDBJ databases">
        <title>Characterization of antibiotic resistant novel bacterial strains and their environmental applications.</title>
        <authorList>
            <person name="Manzoor S."/>
            <person name="Abbas S."/>
            <person name="Arshad M."/>
            <person name="Li W.J."/>
            <person name="Ahmed I."/>
        </authorList>
    </citation>
    <scope>NUCLEOTIDE SEQUENCE [LARGE SCALE GENOMIC DNA]</scope>
    <source>
        <strain evidence="4 5">KACC 15558</strain>
    </source>
</reference>
<feature type="region of interest" description="Disordered" evidence="2">
    <location>
        <begin position="392"/>
        <end position="491"/>
    </location>
</feature>
<dbReference type="InterPro" id="IPR003615">
    <property type="entry name" value="HNH_nuc"/>
</dbReference>
<feature type="compositionally biased region" description="Low complexity" evidence="2">
    <location>
        <begin position="525"/>
        <end position="538"/>
    </location>
</feature>
<feature type="domain" description="HNH nuclease" evidence="3">
    <location>
        <begin position="327"/>
        <end position="377"/>
    </location>
</feature>
<comment type="caution">
    <text evidence="4">The sequence shown here is derived from an EMBL/GenBank/DDBJ whole genome shotgun (WGS) entry which is preliminary data.</text>
</comment>
<evidence type="ECO:0000256" key="1">
    <source>
        <dbReference type="ARBA" id="ARBA00023450"/>
    </source>
</evidence>
<comment type="similarity">
    <text evidence="1">Belongs to the Rv1128c/1148c/1588c/1702c/1945/3466 family.</text>
</comment>
<feature type="region of interest" description="Disordered" evidence="2">
    <location>
        <begin position="521"/>
        <end position="576"/>
    </location>
</feature>
<dbReference type="Pfam" id="PF02720">
    <property type="entry name" value="DUF222"/>
    <property type="match status" value="1"/>
</dbReference>
<dbReference type="EMBL" id="BAABNP010000004">
    <property type="protein sequence ID" value="GAA5340247.1"/>
    <property type="molecule type" value="Genomic_DNA"/>
</dbReference>
<dbReference type="Pfam" id="PF01844">
    <property type="entry name" value="HNH"/>
    <property type="match status" value="1"/>
</dbReference>